<protein>
    <submittedName>
        <fullName evidence="16">TonB-dependent receptor</fullName>
    </submittedName>
</protein>
<dbReference type="SUPFAM" id="SSF56935">
    <property type="entry name" value="Porins"/>
    <property type="match status" value="1"/>
</dbReference>
<keyword evidence="4" id="KW-0410">Iron transport</keyword>
<dbReference type="InterPro" id="IPR012910">
    <property type="entry name" value="Plug_dom"/>
</dbReference>
<feature type="domain" description="TonB-dependent receptor-like beta-barrel" evidence="14">
    <location>
        <begin position="244"/>
        <end position="742"/>
    </location>
</feature>
<keyword evidence="6" id="KW-0408">Iron</keyword>
<evidence type="ECO:0000256" key="3">
    <source>
        <dbReference type="ARBA" id="ARBA00022452"/>
    </source>
</evidence>
<evidence type="ECO:0000256" key="1">
    <source>
        <dbReference type="ARBA" id="ARBA00004571"/>
    </source>
</evidence>
<comment type="similarity">
    <text evidence="11 12">Belongs to the TonB-dependent receptor family.</text>
</comment>
<evidence type="ECO:0000256" key="8">
    <source>
        <dbReference type="ARBA" id="ARBA00023077"/>
    </source>
</evidence>
<keyword evidence="8 12" id="KW-0798">TonB box</keyword>
<dbReference type="CDD" id="cd01347">
    <property type="entry name" value="ligand_gated_channel"/>
    <property type="match status" value="1"/>
</dbReference>
<evidence type="ECO:0000256" key="13">
    <source>
        <dbReference type="SAM" id="SignalP"/>
    </source>
</evidence>
<dbReference type="PANTHER" id="PTHR32552">
    <property type="entry name" value="FERRICHROME IRON RECEPTOR-RELATED"/>
    <property type="match status" value="1"/>
</dbReference>
<evidence type="ECO:0000256" key="11">
    <source>
        <dbReference type="PROSITE-ProRule" id="PRU01360"/>
    </source>
</evidence>
<dbReference type="InterPro" id="IPR000531">
    <property type="entry name" value="Beta-barrel_TonB"/>
</dbReference>
<evidence type="ECO:0000256" key="12">
    <source>
        <dbReference type="RuleBase" id="RU003357"/>
    </source>
</evidence>
<evidence type="ECO:0000256" key="10">
    <source>
        <dbReference type="ARBA" id="ARBA00023237"/>
    </source>
</evidence>
<dbReference type="SUPFAM" id="SSF49464">
    <property type="entry name" value="Carboxypeptidase regulatory domain-like"/>
    <property type="match status" value="1"/>
</dbReference>
<evidence type="ECO:0000256" key="7">
    <source>
        <dbReference type="ARBA" id="ARBA00023065"/>
    </source>
</evidence>
<feature type="chain" id="PRO_5047489064" evidence="13">
    <location>
        <begin position="22"/>
        <end position="788"/>
    </location>
</feature>
<evidence type="ECO:0000256" key="4">
    <source>
        <dbReference type="ARBA" id="ARBA00022496"/>
    </source>
</evidence>
<evidence type="ECO:0000256" key="9">
    <source>
        <dbReference type="ARBA" id="ARBA00023136"/>
    </source>
</evidence>
<keyword evidence="17" id="KW-1185">Reference proteome</keyword>
<reference evidence="16 17" key="1">
    <citation type="submission" date="2022-01" db="EMBL/GenBank/DDBJ databases">
        <title>Flavihumibacter sp. nov., isolated from sediment of a river.</title>
        <authorList>
            <person name="Liu H."/>
        </authorList>
    </citation>
    <scope>NUCLEOTIDE SEQUENCE [LARGE SCALE GENOMIC DNA]</scope>
    <source>
        <strain evidence="16 17">RY-1</strain>
    </source>
</reference>
<dbReference type="Gene3D" id="2.60.40.1120">
    <property type="entry name" value="Carboxypeptidase-like, regulatory domain"/>
    <property type="match status" value="1"/>
</dbReference>
<evidence type="ECO:0000259" key="15">
    <source>
        <dbReference type="Pfam" id="PF07715"/>
    </source>
</evidence>
<evidence type="ECO:0000256" key="2">
    <source>
        <dbReference type="ARBA" id="ARBA00022448"/>
    </source>
</evidence>
<dbReference type="InterPro" id="IPR036942">
    <property type="entry name" value="Beta-barrel_TonB_sf"/>
</dbReference>
<evidence type="ECO:0000313" key="17">
    <source>
        <dbReference type="Proteomes" id="UP001200145"/>
    </source>
</evidence>
<dbReference type="Pfam" id="PF00593">
    <property type="entry name" value="TonB_dep_Rec_b-barrel"/>
    <property type="match status" value="1"/>
</dbReference>
<keyword evidence="10 11" id="KW-0998">Cell outer membrane</keyword>
<dbReference type="PROSITE" id="PS52016">
    <property type="entry name" value="TONB_DEPENDENT_REC_3"/>
    <property type="match status" value="1"/>
</dbReference>
<dbReference type="RefSeq" id="WP_234866703.1">
    <property type="nucleotide sequence ID" value="NZ_JAKEVY010000003.1"/>
</dbReference>
<dbReference type="Gene3D" id="2.40.170.20">
    <property type="entry name" value="TonB-dependent receptor, beta-barrel domain"/>
    <property type="match status" value="1"/>
</dbReference>
<name>A0ABS9BJ62_9BACT</name>
<accession>A0ABS9BJ62</accession>
<dbReference type="Proteomes" id="UP001200145">
    <property type="component" value="Unassembled WGS sequence"/>
</dbReference>
<gene>
    <name evidence="16" type="ORF">L0U88_14035</name>
</gene>
<dbReference type="InterPro" id="IPR039426">
    <property type="entry name" value="TonB-dep_rcpt-like"/>
</dbReference>
<dbReference type="InterPro" id="IPR008969">
    <property type="entry name" value="CarboxyPept-like_regulatory"/>
</dbReference>
<evidence type="ECO:0000313" key="16">
    <source>
        <dbReference type="EMBL" id="MCF1715754.1"/>
    </source>
</evidence>
<keyword evidence="2 11" id="KW-0813">Transport</keyword>
<organism evidence="16 17">
    <name type="scientific">Flavihumibacter fluminis</name>
    <dbReference type="NCBI Taxonomy" id="2909236"/>
    <lineage>
        <taxon>Bacteria</taxon>
        <taxon>Pseudomonadati</taxon>
        <taxon>Bacteroidota</taxon>
        <taxon>Chitinophagia</taxon>
        <taxon>Chitinophagales</taxon>
        <taxon>Chitinophagaceae</taxon>
        <taxon>Flavihumibacter</taxon>
    </lineage>
</organism>
<dbReference type="PANTHER" id="PTHR32552:SF81">
    <property type="entry name" value="TONB-DEPENDENT OUTER MEMBRANE RECEPTOR"/>
    <property type="match status" value="1"/>
</dbReference>
<keyword evidence="16" id="KW-0675">Receptor</keyword>
<dbReference type="Pfam" id="PF13620">
    <property type="entry name" value="CarboxypepD_reg"/>
    <property type="match status" value="1"/>
</dbReference>
<dbReference type="Pfam" id="PF07715">
    <property type="entry name" value="Plug"/>
    <property type="match status" value="1"/>
</dbReference>
<sequence>MKRVGFFILSAFLLVASIVQAQQSFTLSGRITDINNRTIARATVRLLNSDEIQSTDASGQFEFRQLAPGNYLLEVTAIGYAIATKEVQIKQAVTDLTIQLTESVEQLDEVIVSAEKKEQRLTTIPYSISSLSAKEINQYRLWNTRELTGIIPNYFAGHSGDERNVVGIRGITTTSYDPAVAVYVDGVNQFSLDTYIPQLNDVERIEVLRGPQGTLYGRNAMGGVINIITKQPSNKTRAFVELTNGNYDQFRYTAGVQTPVVKDRLYFGATALIQGRDGYYTNEFNNNSFDEQQTISGNYFLKYRVNQHWSVTANFKHQNNRNWGAFPLVNGVETALEEPYKLSQNAVGKMIDNTQNASLAVQHRSDKLLFSSQTAFQKNYRYYNSPLDGDFSPLDAVSIINDYGKAYNKVSVWTQEFRLTNTPAASRLNWTAGAYLFSQQAPVKQATYFGEDAGLIGVPMTNFSSITTSKASNRGLAFFGQLEYAISEKWNVLAGLRYDYESKKLNVLGEFQPEGADPMVTRPDTSAKAGFSAVSPKVGISYEVNEQGRLFANFTRGFRTGGLTSLGSDPSQPPLFSYKPEYSSNLELGFRQELWNRKLRLGITVFYTELTDAQVPTLVLPDAITITRNTGKLVSRGLEFELSSKPLKGLQVDYNFGTTRAKYSSLKVSSNGDEVDLSGRRQIFTPAVTSMLAVQYERIVFPKAHMGIRVRGEWTYLGEQYFNLSNSIRQSPYQLLNARAGIYTRRSEFYFWSRNITDQQYISYAYDFGAVHIAPPATYGLTYRYSIN</sequence>
<proteinExistence type="inferred from homology"/>
<keyword evidence="5 11" id="KW-0812">Transmembrane</keyword>
<keyword evidence="9 11" id="KW-0472">Membrane</keyword>
<comment type="caution">
    <text evidence="16">The sequence shown here is derived from an EMBL/GenBank/DDBJ whole genome shotgun (WGS) entry which is preliminary data.</text>
</comment>
<feature type="signal peptide" evidence="13">
    <location>
        <begin position="1"/>
        <end position="21"/>
    </location>
</feature>
<evidence type="ECO:0000259" key="14">
    <source>
        <dbReference type="Pfam" id="PF00593"/>
    </source>
</evidence>
<evidence type="ECO:0000256" key="6">
    <source>
        <dbReference type="ARBA" id="ARBA00023004"/>
    </source>
</evidence>
<dbReference type="EMBL" id="JAKEVY010000003">
    <property type="protein sequence ID" value="MCF1715754.1"/>
    <property type="molecule type" value="Genomic_DNA"/>
</dbReference>
<keyword evidence="7" id="KW-0406">Ion transport</keyword>
<keyword evidence="3 11" id="KW-1134">Transmembrane beta strand</keyword>
<keyword evidence="13" id="KW-0732">Signal</keyword>
<comment type="subcellular location">
    <subcellularLocation>
        <location evidence="1 11">Cell outer membrane</location>
        <topology evidence="1 11">Multi-pass membrane protein</topology>
    </subcellularLocation>
</comment>
<evidence type="ECO:0000256" key="5">
    <source>
        <dbReference type="ARBA" id="ARBA00022692"/>
    </source>
</evidence>
<feature type="domain" description="TonB-dependent receptor plug" evidence="15">
    <location>
        <begin position="122"/>
        <end position="224"/>
    </location>
</feature>